<evidence type="ECO:0000313" key="5">
    <source>
        <dbReference type="Proteomes" id="UP000015525"/>
    </source>
</evidence>
<dbReference type="RefSeq" id="WP_021238749.1">
    <property type="nucleotide sequence ID" value="NZ_ATHO01000109.1"/>
</dbReference>
<keyword evidence="1" id="KW-0175">Coiled coil</keyword>
<feature type="domain" description="DUF5681" evidence="3">
    <location>
        <begin position="7"/>
        <end position="62"/>
    </location>
</feature>
<dbReference type="Proteomes" id="UP000015525">
    <property type="component" value="Unassembled WGS sequence"/>
</dbReference>
<dbReference type="AlphaFoldDB" id="T0I782"/>
<gene>
    <name evidence="4" type="ORF">L288_12655</name>
</gene>
<keyword evidence="5" id="KW-1185">Reference proteome</keyword>
<accession>T0I782</accession>
<evidence type="ECO:0000313" key="4">
    <source>
        <dbReference type="EMBL" id="EQB05489.1"/>
    </source>
</evidence>
<protein>
    <recommendedName>
        <fullName evidence="3">DUF5681 domain-containing protein</fullName>
    </recommendedName>
</protein>
<dbReference type="InterPro" id="IPR043736">
    <property type="entry name" value="DUF5681"/>
</dbReference>
<organism evidence="4 5">
    <name type="scientific">Sphingobium quisquiliarum P25</name>
    <dbReference type="NCBI Taxonomy" id="1329909"/>
    <lineage>
        <taxon>Bacteria</taxon>
        <taxon>Pseudomonadati</taxon>
        <taxon>Pseudomonadota</taxon>
        <taxon>Alphaproteobacteria</taxon>
        <taxon>Sphingomonadales</taxon>
        <taxon>Sphingomonadaceae</taxon>
        <taxon>Sphingobium</taxon>
    </lineage>
</organism>
<evidence type="ECO:0000259" key="3">
    <source>
        <dbReference type="Pfam" id="PF18932"/>
    </source>
</evidence>
<name>T0I782_9SPHN</name>
<feature type="compositionally biased region" description="Basic residues" evidence="2">
    <location>
        <begin position="18"/>
        <end position="27"/>
    </location>
</feature>
<feature type="region of interest" description="Disordered" evidence="2">
    <location>
        <begin position="1"/>
        <end position="27"/>
    </location>
</feature>
<feature type="coiled-coil region" evidence="1">
    <location>
        <begin position="88"/>
        <end position="119"/>
    </location>
</feature>
<dbReference type="Pfam" id="PF18932">
    <property type="entry name" value="DUF5681"/>
    <property type="match status" value="1"/>
</dbReference>
<sequence>MSASGNRGQFAKGTSGNRRGRPKKKPIGFRTLAELDQVILGVMNRQVSSGGGGERMTLLEFNCTSLATGKSANPLACRSVIRIAIDCAKREEERVCEAERRAEQLREREEARLRAEQSRFDYHGGD</sequence>
<dbReference type="PATRIC" id="fig|1329909.3.peg.2448"/>
<dbReference type="EMBL" id="ATHO01000109">
    <property type="protein sequence ID" value="EQB05489.1"/>
    <property type="molecule type" value="Genomic_DNA"/>
</dbReference>
<feature type="compositionally biased region" description="Polar residues" evidence="2">
    <location>
        <begin position="1"/>
        <end position="17"/>
    </location>
</feature>
<evidence type="ECO:0000256" key="2">
    <source>
        <dbReference type="SAM" id="MobiDB-lite"/>
    </source>
</evidence>
<reference evidence="4 5" key="1">
    <citation type="journal article" date="2013" name="Genome Announc.">
        <title>Draft Genome Sequence of Sphingobium quisquiliarum Strain P25T, a Novel Hexachlorocyclohexane (HCH)-Degrading Bacterium Isolated from an HCH Dumpsite.</title>
        <authorList>
            <person name="Kumar Singh A."/>
            <person name="Sangwan N."/>
            <person name="Sharma A."/>
            <person name="Gupta V."/>
            <person name="Khurana J.P."/>
            <person name="Lal R."/>
        </authorList>
    </citation>
    <scope>NUCLEOTIDE SEQUENCE [LARGE SCALE GENOMIC DNA]</scope>
    <source>
        <strain evidence="4 5">P25</strain>
    </source>
</reference>
<evidence type="ECO:0000256" key="1">
    <source>
        <dbReference type="SAM" id="Coils"/>
    </source>
</evidence>
<comment type="caution">
    <text evidence="4">The sequence shown here is derived from an EMBL/GenBank/DDBJ whole genome shotgun (WGS) entry which is preliminary data.</text>
</comment>
<proteinExistence type="predicted"/>